<dbReference type="InterPro" id="IPR000719">
    <property type="entry name" value="Prot_kinase_dom"/>
</dbReference>
<keyword evidence="4" id="KW-1185">Reference proteome</keyword>
<dbReference type="InterPro" id="IPR011009">
    <property type="entry name" value="Kinase-like_dom_sf"/>
</dbReference>
<dbReference type="Gene3D" id="1.10.510.10">
    <property type="entry name" value="Transferase(Phosphotransferase) domain 1"/>
    <property type="match status" value="1"/>
</dbReference>
<proteinExistence type="predicted"/>
<accession>H9GUF0</accession>
<feature type="domain" description="Protein kinase" evidence="2">
    <location>
        <begin position="16"/>
        <end position="293"/>
    </location>
</feature>
<protein>
    <recommendedName>
        <fullName evidence="2">Protein kinase domain-containing protein</fullName>
    </recommendedName>
</protein>
<evidence type="ECO:0000259" key="2">
    <source>
        <dbReference type="PROSITE" id="PS50011"/>
    </source>
</evidence>
<dbReference type="AlphaFoldDB" id="H9GUF0"/>
<dbReference type="GO" id="GO:0005524">
    <property type="term" value="F:ATP binding"/>
    <property type="evidence" value="ECO:0007669"/>
    <property type="project" value="InterPro"/>
</dbReference>
<evidence type="ECO:0000313" key="4">
    <source>
        <dbReference type="Proteomes" id="UP000001646"/>
    </source>
</evidence>
<reference evidence="3" key="2">
    <citation type="submission" date="2025-08" db="UniProtKB">
        <authorList>
            <consortium name="Ensembl"/>
        </authorList>
    </citation>
    <scope>IDENTIFICATION</scope>
</reference>
<dbReference type="SMART" id="SM00220">
    <property type="entry name" value="S_TKc"/>
    <property type="match status" value="1"/>
</dbReference>
<evidence type="ECO:0000313" key="3">
    <source>
        <dbReference type="Ensembl" id="ENSACAP00000020671.3"/>
    </source>
</evidence>
<reference evidence="3" key="3">
    <citation type="submission" date="2025-09" db="UniProtKB">
        <authorList>
            <consortium name="Ensembl"/>
        </authorList>
    </citation>
    <scope>IDENTIFICATION</scope>
</reference>
<sequence>MAACNEFYEEISRDSIKDFKFISQGAFGTIFRARHQDWGIDVALKILSRSSTSFTQKELLSEARAMDKARFLYVVRLYGIFVDKLHLESPRVGLVMEYMENGSLSDLMKQVDFIPWALRFRILYHVALGMNFLHSLSPPLLHLDLKLGNILLDAVLDAKVADFGLSKFKRGTFRSGSQASVEEEEYGGTLEYLPPEAFANPYKPTPGTDVYSYAIVMWSLLSGEELYSNIPAGALRSLLKIHIPKGERPSTENLEKIDVLKVQDVVRLMKRCWHSDKVQRPSFRDCRQEMEVVSSCYQGHIMAAVHEVQNILLQKKSSSNSLGLEERLETLRVEESSYKPNEATPPATVSKRKQQGKPSTPVPLQRSQSEYIEKEAEEASNEESYHPEVKFRDRHKPPDGKPPRPHSHTYLYPSYQPGYPHYPQYMCSPPHQVDSGPASQDHSLLPHFVYRGPYGGGVHFSGYNVSGIQIGNNNTMHFEWTQTPGKKQ</sequence>
<evidence type="ECO:0000256" key="1">
    <source>
        <dbReference type="SAM" id="MobiDB-lite"/>
    </source>
</evidence>
<dbReference type="CTD" id="11035"/>
<dbReference type="eggNOG" id="KOG0192">
    <property type="taxonomic scope" value="Eukaryota"/>
</dbReference>
<dbReference type="PROSITE" id="PS00108">
    <property type="entry name" value="PROTEIN_KINASE_ST"/>
    <property type="match status" value="1"/>
</dbReference>
<dbReference type="PANTHER" id="PTHR44329:SF297">
    <property type="entry name" value="RECEPTOR-INTERACTING SERINE_THREONINE-PROTEIN KINASE 3"/>
    <property type="match status" value="1"/>
</dbReference>
<dbReference type="GeneID" id="100562959"/>
<dbReference type="Ensembl" id="ENSACAT00000028423.3">
    <property type="protein sequence ID" value="ENSACAP00000020671.3"/>
    <property type="gene ID" value="ENSACAG00000025962.3"/>
</dbReference>
<dbReference type="Bgee" id="ENSACAG00000025962">
    <property type="expression patterns" value="Expressed in liver and 8 other cell types or tissues"/>
</dbReference>
<dbReference type="GO" id="GO:0004706">
    <property type="term" value="F:JUN kinase kinase kinase activity"/>
    <property type="evidence" value="ECO:0000318"/>
    <property type="project" value="GO_Central"/>
</dbReference>
<feature type="compositionally biased region" description="Basic and acidic residues" evidence="1">
    <location>
        <begin position="383"/>
        <end position="402"/>
    </location>
</feature>
<gene>
    <name evidence="3" type="primary">ripk3</name>
</gene>
<dbReference type="PROSITE" id="PS50011">
    <property type="entry name" value="PROTEIN_KINASE_DOM"/>
    <property type="match status" value="1"/>
</dbReference>
<dbReference type="KEGG" id="acs:100562959"/>
<reference evidence="3" key="1">
    <citation type="submission" date="2009-12" db="EMBL/GenBank/DDBJ databases">
        <title>The Genome Sequence of Anolis carolinensis (Green Anole Lizard).</title>
        <authorList>
            <consortium name="The Genome Sequencing Platform"/>
            <person name="Di Palma F."/>
            <person name="Alfoldi J."/>
            <person name="Heiman D."/>
            <person name="Young S."/>
            <person name="Grabherr M."/>
            <person name="Johnson J."/>
            <person name="Lander E.S."/>
            <person name="Lindblad-Toh K."/>
        </authorList>
    </citation>
    <scope>NUCLEOTIDE SEQUENCE [LARGE SCALE GENOMIC DNA]</scope>
    <source>
        <strain evidence="3">JBL SC #1</strain>
    </source>
</reference>
<dbReference type="Pfam" id="PF00069">
    <property type="entry name" value="Pkinase"/>
    <property type="match status" value="1"/>
</dbReference>
<dbReference type="InParanoid" id="H9GUF0"/>
<feature type="region of interest" description="Disordered" evidence="1">
    <location>
        <begin position="333"/>
        <end position="415"/>
    </location>
</feature>
<dbReference type="SUPFAM" id="SSF56112">
    <property type="entry name" value="Protein kinase-like (PK-like)"/>
    <property type="match status" value="1"/>
</dbReference>
<dbReference type="InterPro" id="IPR051681">
    <property type="entry name" value="Ser/Thr_Kinases-Pseudokinases"/>
</dbReference>
<dbReference type="Proteomes" id="UP000001646">
    <property type="component" value="Unplaced"/>
</dbReference>
<dbReference type="GO" id="GO:0007165">
    <property type="term" value="P:signal transduction"/>
    <property type="evidence" value="ECO:0000318"/>
    <property type="project" value="GO_Central"/>
</dbReference>
<dbReference type="HOGENOM" id="CLU_000288_7_35_1"/>
<organism evidence="3 4">
    <name type="scientific">Anolis carolinensis</name>
    <name type="common">Green anole</name>
    <name type="synonym">American chameleon</name>
    <dbReference type="NCBI Taxonomy" id="28377"/>
    <lineage>
        <taxon>Eukaryota</taxon>
        <taxon>Metazoa</taxon>
        <taxon>Chordata</taxon>
        <taxon>Craniata</taxon>
        <taxon>Vertebrata</taxon>
        <taxon>Euteleostomi</taxon>
        <taxon>Lepidosauria</taxon>
        <taxon>Squamata</taxon>
        <taxon>Bifurcata</taxon>
        <taxon>Unidentata</taxon>
        <taxon>Episquamata</taxon>
        <taxon>Toxicofera</taxon>
        <taxon>Iguania</taxon>
        <taxon>Dactyloidae</taxon>
        <taxon>Anolis</taxon>
    </lineage>
</organism>
<dbReference type="InterPro" id="IPR008271">
    <property type="entry name" value="Ser/Thr_kinase_AS"/>
</dbReference>
<dbReference type="STRING" id="28377.ENSACAP00000020671"/>
<dbReference type="GeneTree" id="ENSGT00940000160206"/>
<dbReference type="GO" id="GO:0005737">
    <property type="term" value="C:cytoplasm"/>
    <property type="evidence" value="ECO:0000318"/>
    <property type="project" value="GO_Central"/>
</dbReference>
<dbReference type="PANTHER" id="PTHR44329">
    <property type="entry name" value="SERINE/THREONINE-PROTEIN KINASE TNNI3K-RELATED"/>
    <property type="match status" value="1"/>
</dbReference>
<name>H9GUF0_ANOCA</name>
<dbReference type="OrthoDB" id="4062651at2759"/>